<evidence type="ECO:0000313" key="1">
    <source>
        <dbReference type="EMBL" id="ATZ52998.1"/>
    </source>
</evidence>
<gene>
    <name evidence="1" type="ORF">BCIN_08g06120</name>
</gene>
<dbReference type="Proteomes" id="UP000001798">
    <property type="component" value="Chromosome 8"/>
</dbReference>
<dbReference type="AlphaFoldDB" id="A0A384JQX8"/>
<dbReference type="GeneID" id="5430669"/>
<sequence length="201" mass="23099">MKIGHVRGHQATMITEAEVMEWLKVCIHFDRPKEIVRTSCGNLILDSNFRGNVYLKGLFLEKTSRTHVIKYGYDFAQGHIGRDRKGMEDHEQMGDLLTKVWEEAVRNNGSKLLDMNIDMLLDKENNWGDNSNVVNKMTQFMAEAIWSRLRIKEGNFYYGSQNSAKDSAVIKALLKKEPVLLPDNLWKALKKIQAASDTIRI</sequence>
<keyword evidence="2" id="KW-1185">Reference proteome</keyword>
<dbReference type="OrthoDB" id="5376140at2759"/>
<dbReference type="VEuPathDB" id="FungiDB:Bcin08g06120"/>
<reference evidence="1 2" key="1">
    <citation type="journal article" date="2011" name="PLoS Genet.">
        <title>Genomic analysis of the necrotrophic fungal pathogens Sclerotinia sclerotiorum and Botrytis cinerea.</title>
        <authorList>
            <person name="Amselem J."/>
            <person name="Cuomo C.A."/>
            <person name="van Kan J.A."/>
            <person name="Viaud M."/>
            <person name="Benito E.P."/>
            <person name="Couloux A."/>
            <person name="Coutinho P.M."/>
            <person name="de Vries R.P."/>
            <person name="Dyer P.S."/>
            <person name="Fillinger S."/>
            <person name="Fournier E."/>
            <person name="Gout L."/>
            <person name="Hahn M."/>
            <person name="Kohn L."/>
            <person name="Lapalu N."/>
            <person name="Plummer K.M."/>
            <person name="Pradier J.M."/>
            <person name="Quevillon E."/>
            <person name="Sharon A."/>
            <person name="Simon A."/>
            <person name="ten Have A."/>
            <person name="Tudzynski B."/>
            <person name="Tudzynski P."/>
            <person name="Wincker P."/>
            <person name="Andrew M."/>
            <person name="Anthouard V."/>
            <person name="Beever R.E."/>
            <person name="Beffa R."/>
            <person name="Benoit I."/>
            <person name="Bouzid O."/>
            <person name="Brault B."/>
            <person name="Chen Z."/>
            <person name="Choquer M."/>
            <person name="Collemare J."/>
            <person name="Cotton P."/>
            <person name="Danchin E.G."/>
            <person name="Da Silva C."/>
            <person name="Gautier A."/>
            <person name="Giraud C."/>
            <person name="Giraud T."/>
            <person name="Gonzalez C."/>
            <person name="Grossetete S."/>
            <person name="Guldener U."/>
            <person name="Henrissat B."/>
            <person name="Howlett B.J."/>
            <person name="Kodira C."/>
            <person name="Kretschmer M."/>
            <person name="Lappartient A."/>
            <person name="Leroch M."/>
            <person name="Levis C."/>
            <person name="Mauceli E."/>
            <person name="Neuveglise C."/>
            <person name="Oeser B."/>
            <person name="Pearson M."/>
            <person name="Poulain J."/>
            <person name="Poussereau N."/>
            <person name="Quesneville H."/>
            <person name="Rascle C."/>
            <person name="Schumacher J."/>
            <person name="Segurens B."/>
            <person name="Sexton A."/>
            <person name="Silva E."/>
            <person name="Sirven C."/>
            <person name="Soanes D.M."/>
            <person name="Talbot N.J."/>
            <person name="Templeton M."/>
            <person name="Yandava C."/>
            <person name="Yarden O."/>
            <person name="Zeng Q."/>
            <person name="Rollins J.A."/>
            <person name="Lebrun M.H."/>
            <person name="Dickman M."/>
        </authorList>
    </citation>
    <scope>NUCLEOTIDE SEQUENCE [LARGE SCALE GENOMIC DNA]</scope>
    <source>
        <strain evidence="1 2">B05.10</strain>
    </source>
</reference>
<dbReference type="EMBL" id="CP009812">
    <property type="protein sequence ID" value="ATZ52998.1"/>
    <property type="molecule type" value="Genomic_DNA"/>
</dbReference>
<reference evidence="1 2" key="2">
    <citation type="journal article" date="2012" name="Eukaryot. Cell">
        <title>Genome update of Botrytis cinerea strains B05.10 and T4.</title>
        <authorList>
            <person name="Staats M."/>
            <person name="van Kan J.A."/>
        </authorList>
    </citation>
    <scope>NUCLEOTIDE SEQUENCE [LARGE SCALE GENOMIC DNA]</scope>
    <source>
        <strain evidence="1 2">B05.10</strain>
    </source>
</reference>
<reference evidence="1 2" key="3">
    <citation type="journal article" date="2017" name="Mol. Plant Pathol.">
        <title>A gapless genome sequence of the fungus Botrytis cinerea.</title>
        <authorList>
            <person name="Van Kan J.A."/>
            <person name="Stassen J.H."/>
            <person name="Mosbach A."/>
            <person name="Van Der Lee T.A."/>
            <person name="Faino L."/>
            <person name="Farmer A.D."/>
            <person name="Papasotiriou D.G."/>
            <person name="Zhou S."/>
            <person name="Seidl M.F."/>
            <person name="Cottam E."/>
            <person name="Edel D."/>
            <person name="Hahn M."/>
            <person name="Schwartz D.C."/>
            <person name="Dietrich R.A."/>
            <person name="Widdison S."/>
            <person name="Scalliet G."/>
        </authorList>
    </citation>
    <scope>NUCLEOTIDE SEQUENCE [LARGE SCALE GENOMIC DNA]</scope>
    <source>
        <strain evidence="1 2">B05.10</strain>
    </source>
</reference>
<name>A0A384JQX8_BOTFB</name>
<protein>
    <submittedName>
        <fullName evidence="1">Uncharacterized protein</fullName>
    </submittedName>
</protein>
<dbReference type="KEGG" id="bfu:BCIN_08g06120"/>
<organism evidence="1 2">
    <name type="scientific">Botryotinia fuckeliana (strain B05.10)</name>
    <name type="common">Noble rot fungus</name>
    <name type="synonym">Botrytis cinerea</name>
    <dbReference type="NCBI Taxonomy" id="332648"/>
    <lineage>
        <taxon>Eukaryota</taxon>
        <taxon>Fungi</taxon>
        <taxon>Dikarya</taxon>
        <taxon>Ascomycota</taxon>
        <taxon>Pezizomycotina</taxon>
        <taxon>Leotiomycetes</taxon>
        <taxon>Helotiales</taxon>
        <taxon>Sclerotiniaceae</taxon>
        <taxon>Botrytis</taxon>
    </lineage>
</organism>
<accession>A0A384JQX8</accession>
<proteinExistence type="predicted"/>
<evidence type="ECO:0000313" key="2">
    <source>
        <dbReference type="Proteomes" id="UP000001798"/>
    </source>
</evidence>
<dbReference type="RefSeq" id="XP_024550544.1">
    <property type="nucleotide sequence ID" value="XM_024694751.1"/>
</dbReference>